<dbReference type="Proteomes" id="UP001501842">
    <property type="component" value="Unassembled WGS sequence"/>
</dbReference>
<evidence type="ECO:0000313" key="4">
    <source>
        <dbReference type="Proteomes" id="UP001501842"/>
    </source>
</evidence>
<protein>
    <recommendedName>
        <fullName evidence="2">DUF397 domain-containing protein</fullName>
    </recommendedName>
</protein>
<dbReference type="RefSeq" id="WP_344458055.1">
    <property type="nucleotide sequence ID" value="NZ_BAAATZ010000037.1"/>
</dbReference>
<reference evidence="3 4" key="1">
    <citation type="journal article" date="2019" name="Int. J. Syst. Evol. Microbiol.">
        <title>The Global Catalogue of Microorganisms (GCM) 10K type strain sequencing project: providing services to taxonomists for standard genome sequencing and annotation.</title>
        <authorList>
            <consortium name="The Broad Institute Genomics Platform"/>
            <consortium name="The Broad Institute Genome Sequencing Center for Infectious Disease"/>
            <person name="Wu L."/>
            <person name="Ma J."/>
        </authorList>
    </citation>
    <scope>NUCLEOTIDE SEQUENCE [LARGE SCALE GENOMIC DNA]</scope>
    <source>
        <strain evidence="3 4">JCM 8201</strain>
    </source>
</reference>
<proteinExistence type="predicted"/>
<evidence type="ECO:0000259" key="2">
    <source>
        <dbReference type="Pfam" id="PF04149"/>
    </source>
</evidence>
<gene>
    <name evidence="3" type="ORF">GCM10010439_72560</name>
</gene>
<sequence>MSYSADTAPQWRKSSHSGGTGGECVEVAATRDRLLIRDSKNPDAGHREMLRGAFAALVAGIKNA</sequence>
<accession>A0ABN3UTR7</accession>
<evidence type="ECO:0000313" key="3">
    <source>
        <dbReference type="EMBL" id="GAA2738451.1"/>
    </source>
</evidence>
<keyword evidence="4" id="KW-1185">Reference proteome</keyword>
<name>A0ABN3UTR7_9ACTN</name>
<comment type="caution">
    <text evidence="3">The sequence shown here is derived from an EMBL/GenBank/DDBJ whole genome shotgun (WGS) entry which is preliminary data.</text>
</comment>
<dbReference type="InterPro" id="IPR007278">
    <property type="entry name" value="DUF397"/>
</dbReference>
<feature type="domain" description="DUF397" evidence="2">
    <location>
        <begin position="10"/>
        <end position="62"/>
    </location>
</feature>
<dbReference type="Pfam" id="PF04149">
    <property type="entry name" value="DUF397"/>
    <property type="match status" value="1"/>
</dbReference>
<feature type="region of interest" description="Disordered" evidence="1">
    <location>
        <begin position="1"/>
        <end position="23"/>
    </location>
</feature>
<dbReference type="EMBL" id="BAAATZ010000037">
    <property type="protein sequence ID" value="GAA2738451.1"/>
    <property type="molecule type" value="Genomic_DNA"/>
</dbReference>
<organism evidence="3 4">
    <name type="scientific">Actinocorallia aurantiaca</name>
    <dbReference type="NCBI Taxonomy" id="46204"/>
    <lineage>
        <taxon>Bacteria</taxon>
        <taxon>Bacillati</taxon>
        <taxon>Actinomycetota</taxon>
        <taxon>Actinomycetes</taxon>
        <taxon>Streptosporangiales</taxon>
        <taxon>Thermomonosporaceae</taxon>
        <taxon>Actinocorallia</taxon>
    </lineage>
</organism>
<evidence type="ECO:0000256" key="1">
    <source>
        <dbReference type="SAM" id="MobiDB-lite"/>
    </source>
</evidence>